<dbReference type="EMBL" id="JAAHFQ010000327">
    <property type="protein sequence ID" value="NER29208.1"/>
    <property type="molecule type" value="Genomic_DNA"/>
</dbReference>
<keyword evidence="1" id="KW-0175">Coiled coil</keyword>
<dbReference type="InterPro" id="IPR008538">
    <property type="entry name" value="Uma2"/>
</dbReference>
<keyword evidence="3" id="KW-0255">Endonuclease</keyword>
<proteinExistence type="predicted"/>
<feature type="domain" description="Putative restriction endonuclease" evidence="2">
    <location>
        <begin position="9"/>
        <end position="187"/>
    </location>
</feature>
<evidence type="ECO:0000256" key="1">
    <source>
        <dbReference type="SAM" id="Coils"/>
    </source>
</evidence>
<comment type="caution">
    <text evidence="3">The sequence shown here is derived from an EMBL/GenBank/DDBJ whole genome shotgun (WGS) entry which is preliminary data.</text>
</comment>
<dbReference type="GO" id="GO:0004519">
    <property type="term" value="F:endonuclease activity"/>
    <property type="evidence" value="ECO:0007669"/>
    <property type="project" value="UniProtKB-KW"/>
</dbReference>
<keyword evidence="3" id="KW-0378">Hydrolase</keyword>
<dbReference type="CDD" id="cd06260">
    <property type="entry name" value="DUF820-like"/>
    <property type="match status" value="1"/>
</dbReference>
<dbReference type="AlphaFoldDB" id="A0A6B3NJ23"/>
<reference evidence="3" key="1">
    <citation type="submission" date="2019-11" db="EMBL/GenBank/DDBJ databases">
        <title>Genomic insights into an expanded diversity of filamentous marine cyanobacteria reveals the extraordinary biosynthetic potential of Moorea and Okeania.</title>
        <authorList>
            <person name="Ferreira Leao T."/>
            <person name="Wang M."/>
            <person name="Moss N."/>
            <person name="Da Silva R."/>
            <person name="Sanders J."/>
            <person name="Nurk S."/>
            <person name="Gurevich A."/>
            <person name="Humphrey G."/>
            <person name="Reher R."/>
            <person name="Zhu Q."/>
            <person name="Belda-Ferre P."/>
            <person name="Glukhov E."/>
            <person name="Rex R."/>
            <person name="Dorrestein P.C."/>
            <person name="Knight R."/>
            <person name="Pevzner P."/>
            <person name="Gerwick W.H."/>
            <person name="Gerwick L."/>
        </authorList>
    </citation>
    <scope>NUCLEOTIDE SEQUENCE</scope>
    <source>
        <strain evidence="3">SIO1C4</strain>
    </source>
</reference>
<dbReference type="PANTHER" id="PTHR33352:SF3">
    <property type="entry name" value="SLR1612 PROTEIN"/>
    <property type="match status" value="1"/>
</dbReference>
<organism evidence="3">
    <name type="scientific">Symploca sp. SIO1C4</name>
    <dbReference type="NCBI Taxonomy" id="2607765"/>
    <lineage>
        <taxon>Bacteria</taxon>
        <taxon>Bacillati</taxon>
        <taxon>Cyanobacteriota</taxon>
        <taxon>Cyanophyceae</taxon>
        <taxon>Coleofasciculales</taxon>
        <taxon>Coleofasciculaceae</taxon>
        <taxon>Symploca</taxon>
    </lineage>
</organism>
<sequence length="280" mass="32538">MYDLPSEDPEEPGLPDEFHNLQPQLLSRTLQFRDYNCDNCFTGSDLNFYYDVNHPLWYKRPDWFVAVDVPRLYDGKELRRSYVVWQEGKSPYIAIELLSPGTEVEDLGRFYDQTLKVANTESATPDVNLIEKDSEQTTTKPPAKLEVYERYLRIPHYFVYSHYTQKLRHFKLDGGKYQEQSLNSENPIAWLADLEIGLGIWEGVFENVPGYWLRWCDCIGNWLLTDTEQSEQQAVQERLAKEQAQAQLMQAARNLLETGMEIEQVAQLLGLSQGQVNALE</sequence>
<evidence type="ECO:0000313" key="3">
    <source>
        <dbReference type="EMBL" id="NER29208.1"/>
    </source>
</evidence>
<dbReference type="PANTHER" id="PTHR33352">
    <property type="entry name" value="SLR1095 PROTEIN"/>
    <property type="match status" value="1"/>
</dbReference>
<keyword evidence="3" id="KW-0540">Nuclease</keyword>
<feature type="coiled-coil region" evidence="1">
    <location>
        <begin position="227"/>
        <end position="254"/>
    </location>
</feature>
<accession>A0A6B3NJ23</accession>
<dbReference type="Pfam" id="PF05685">
    <property type="entry name" value="Uma2"/>
    <property type="match status" value="1"/>
</dbReference>
<gene>
    <name evidence="3" type="ORF">F6J89_16645</name>
</gene>
<protein>
    <submittedName>
        <fullName evidence="3">Uma2 family endonuclease</fullName>
    </submittedName>
</protein>
<evidence type="ECO:0000259" key="2">
    <source>
        <dbReference type="Pfam" id="PF05685"/>
    </source>
</evidence>
<name>A0A6B3NJ23_9CYAN</name>